<keyword evidence="5 6" id="KW-0687">Ribonucleoprotein</keyword>
<evidence type="ECO:0000256" key="4">
    <source>
        <dbReference type="ARBA" id="ARBA00022980"/>
    </source>
</evidence>
<dbReference type="PANTHER" id="PTHR11655:SF14">
    <property type="entry name" value="LARGE RIBOSOMAL SUBUNIT PROTEIN UL6M"/>
    <property type="match status" value="1"/>
</dbReference>
<comment type="similarity">
    <text evidence="1 6 7">Belongs to the universal ribosomal protein uL6 family.</text>
</comment>
<evidence type="ECO:0000313" key="12">
    <source>
        <dbReference type="Proteomes" id="UP000228906"/>
    </source>
</evidence>
<dbReference type="Pfam" id="PF00347">
    <property type="entry name" value="Ribosomal_L6"/>
    <property type="match status" value="2"/>
</dbReference>
<dbReference type="GO" id="GO:0022625">
    <property type="term" value="C:cytosolic large ribosomal subunit"/>
    <property type="evidence" value="ECO:0007669"/>
    <property type="project" value="UniProtKB-UniRule"/>
</dbReference>
<dbReference type="Gene3D" id="3.90.930.12">
    <property type="entry name" value="Ribosomal protein L6, alpha-beta domain"/>
    <property type="match status" value="2"/>
</dbReference>
<dbReference type="AlphaFoldDB" id="A0A2H0UYD4"/>
<comment type="subunit">
    <text evidence="6">Part of the 50S ribosomal subunit.</text>
</comment>
<feature type="domain" description="Large ribosomal subunit protein uL6 alpha-beta" evidence="10">
    <location>
        <begin position="11"/>
        <end position="82"/>
    </location>
</feature>
<dbReference type="PROSITE" id="PS00525">
    <property type="entry name" value="RIBOSOMAL_L6_1"/>
    <property type="match status" value="1"/>
</dbReference>
<keyword evidence="2 6" id="KW-0699">rRNA-binding</keyword>
<evidence type="ECO:0000256" key="5">
    <source>
        <dbReference type="ARBA" id="ARBA00023274"/>
    </source>
</evidence>
<evidence type="ECO:0000313" key="11">
    <source>
        <dbReference type="EMBL" id="PIR91833.1"/>
    </source>
</evidence>
<gene>
    <name evidence="6" type="primary">rplF</name>
    <name evidence="11" type="ORF">COU03_00225</name>
</gene>
<reference evidence="12" key="1">
    <citation type="submission" date="2017-09" db="EMBL/GenBank/DDBJ databases">
        <title>Depth-based differentiation of microbial function through sediment-hosted aquifers and enrichment of novel symbionts in the deep terrestrial subsurface.</title>
        <authorList>
            <person name="Probst A.J."/>
            <person name="Ladd B."/>
            <person name="Jarett J.K."/>
            <person name="Geller-Mcgrath D.E."/>
            <person name="Sieber C.M.K."/>
            <person name="Emerson J.B."/>
            <person name="Anantharaman K."/>
            <person name="Thomas B.C."/>
            <person name="Malmstrom R."/>
            <person name="Stieglmeier M."/>
            <person name="Klingl A."/>
            <person name="Woyke T."/>
            <person name="Ryan C.M."/>
            <person name="Banfield J.F."/>
        </authorList>
    </citation>
    <scope>NUCLEOTIDE SEQUENCE [LARGE SCALE GENOMIC DNA]</scope>
</reference>
<dbReference type="NCBIfam" id="TIGR03654">
    <property type="entry name" value="L6_bact"/>
    <property type="match status" value="1"/>
</dbReference>
<dbReference type="PIRSF" id="PIRSF002162">
    <property type="entry name" value="Ribosomal_L6"/>
    <property type="match status" value="1"/>
</dbReference>
<comment type="caution">
    <text evidence="11">The sequence shown here is derived from an EMBL/GenBank/DDBJ whole genome shotgun (WGS) entry which is preliminary data.</text>
</comment>
<dbReference type="InterPro" id="IPR019906">
    <property type="entry name" value="Ribosomal_uL6_bac-type"/>
</dbReference>
<dbReference type="EMBL" id="PFAV01000003">
    <property type="protein sequence ID" value="PIR91833.1"/>
    <property type="molecule type" value="Genomic_DNA"/>
</dbReference>
<feature type="domain" description="Large ribosomal subunit protein uL6 alpha-beta" evidence="10">
    <location>
        <begin position="90"/>
        <end position="164"/>
    </location>
</feature>
<sequence length="181" mass="19764">MSRIGKQPIIIPTGVEVKIEGQIITVKGPKGEIKQSVIAGILVAKKENELIVAPVKESKQWSKFWGLTRALLHNNIVGVNEGFVKKLEMVGVGYKAAMSDSRTLKIEAGFSHSVMMIVPDGLTATAEKNNITISGFDKQKVGQFAAKIRAIRPPEPYKGKGIRYQGEKVRRKEGKKAAAVK</sequence>
<keyword evidence="4 6" id="KW-0689">Ribosomal protein</keyword>
<evidence type="ECO:0000256" key="6">
    <source>
        <dbReference type="HAMAP-Rule" id="MF_01365"/>
    </source>
</evidence>
<protein>
    <recommendedName>
        <fullName evidence="6">Large ribosomal subunit protein uL6</fullName>
    </recommendedName>
</protein>
<dbReference type="InterPro" id="IPR036789">
    <property type="entry name" value="Ribosomal_uL6-like_a/b-dom_sf"/>
</dbReference>
<evidence type="ECO:0000256" key="3">
    <source>
        <dbReference type="ARBA" id="ARBA00022884"/>
    </source>
</evidence>
<evidence type="ECO:0000256" key="7">
    <source>
        <dbReference type="RuleBase" id="RU003869"/>
    </source>
</evidence>
<organism evidence="11 12">
    <name type="scientific">bacterium (Candidatus Gribaldobacteria) CG10_big_fil_rev_8_21_14_0_10_41_12</name>
    <dbReference type="NCBI Taxonomy" id="2014277"/>
    <lineage>
        <taxon>Bacteria</taxon>
        <taxon>Candidatus Gribaldobacteria</taxon>
    </lineage>
</organism>
<keyword evidence="3 6" id="KW-0694">RNA-binding</keyword>
<evidence type="ECO:0000259" key="10">
    <source>
        <dbReference type="Pfam" id="PF00347"/>
    </source>
</evidence>
<dbReference type="FunFam" id="3.90.930.12:FF:000002">
    <property type="entry name" value="50S ribosomal protein L6"/>
    <property type="match status" value="1"/>
</dbReference>
<dbReference type="GO" id="GO:0003735">
    <property type="term" value="F:structural constituent of ribosome"/>
    <property type="evidence" value="ECO:0007669"/>
    <property type="project" value="UniProtKB-UniRule"/>
</dbReference>
<dbReference type="HAMAP" id="MF_01365_B">
    <property type="entry name" value="Ribosomal_uL6_B"/>
    <property type="match status" value="1"/>
</dbReference>
<dbReference type="InterPro" id="IPR002358">
    <property type="entry name" value="Ribosomal_uL6_CS"/>
</dbReference>
<feature type="region of interest" description="Disordered" evidence="9">
    <location>
        <begin position="157"/>
        <end position="181"/>
    </location>
</feature>
<evidence type="ECO:0000256" key="1">
    <source>
        <dbReference type="ARBA" id="ARBA00009356"/>
    </source>
</evidence>
<dbReference type="PRINTS" id="PR00059">
    <property type="entry name" value="RIBOSOMALL6"/>
</dbReference>
<dbReference type="GO" id="GO:0002181">
    <property type="term" value="P:cytoplasmic translation"/>
    <property type="evidence" value="ECO:0007669"/>
    <property type="project" value="TreeGrafter"/>
</dbReference>
<dbReference type="SUPFAM" id="SSF56053">
    <property type="entry name" value="Ribosomal protein L6"/>
    <property type="match status" value="2"/>
</dbReference>
<proteinExistence type="inferred from homology"/>
<evidence type="ECO:0000256" key="8">
    <source>
        <dbReference type="RuleBase" id="RU003870"/>
    </source>
</evidence>
<comment type="function">
    <text evidence="6 8">This protein binds to the 23S rRNA, and is important in its secondary structure. It is located near the subunit interface in the base of the L7/L12 stalk, and near the tRNA binding site of the peptidyltransferase center.</text>
</comment>
<dbReference type="PANTHER" id="PTHR11655">
    <property type="entry name" value="60S/50S RIBOSOMAL PROTEIN L6/L9"/>
    <property type="match status" value="1"/>
</dbReference>
<dbReference type="FunFam" id="3.90.930.12:FF:000001">
    <property type="entry name" value="50S ribosomal protein L6"/>
    <property type="match status" value="1"/>
</dbReference>
<dbReference type="InterPro" id="IPR020040">
    <property type="entry name" value="Ribosomal_uL6_a/b-dom"/>
</dbReference>
<name>A0A2H0UYD4_9BACT</name>
<evidence type="ECO:0000256" key="9">
    <source>
        <dbReference type="SAM" id="MobiDB-lite"/>
    </source>
</evidence>
<evidence type="ECO:0000256" key="2">
    <source>
        <dbReference type="ARBA" id="ARBA00022730"/>
    </source>
</evidence>
<dbReference type="GO" id="GO:0019843">
    <property type="term" value="F:rRNA binding"/>
    <property type="evidence" value="ECO:0007669"/>
    <property type="project" value="UniProtKB-UniRule"/>
</dbReference>
<accession>A0A2H0UYD4</accession>
<dbReference type="Proteomes" id="UP000228906">
    <property type="component" value="Unassembled WGS sequence"/>
</dbReference>
<dbReference type="InterPro" id="IPR000702">
    <property type="entry name" value="Ribosomal_uL6-like"/>
</dbReference>